<evidence type="ECO:0000313" key="2">
    <source>
        <dbReference type="EMBL" id="GAB0185350.1"/>
    </source>
</evidence>
<dbReference type="PANTHER" id="PTHR33332">
    <property type="entry name" value="REVERSE TRANSCRIPTASE DOMAIN-CONTAINING PROTEIN"/>
    <property type="match status" value="1"/>
</dbReference>
<gene>
    <name evidence="2" type="ORF">GRJ2_001000300</name>
</gene>
<dbReference type="InterPro" id="IPR043502">
    <property type="entry name" value="DNA/RNA_pol_sf"/>
</dbReference>
<proteinExistence type="predicted"/>
<feature type="domain" description="Reverse transcriptase" evidence="1">
    <location>
        <begin position="1"/>
        <end position="196"/>
    </location>
</feature>
<comment type="caution">
    <text evidence="2">The sequence shown here is derived from an EMBL/GenBank/DDBJ whole genome shotgun (WGS) entry which is preliminary data.</text>
</comment>
<organism evidence="2 3">
    <name type="scientific">Grus japonensis</name>
    <name type="common">Japanese crane</name>
    <name type="synonym">Red-crowned crane</name>
    <dbReference type="NCBI Taxonomy" id="30415"/>
    <lineage>
        <taxon>Eukaryota</taxon>
        <taxon>Metazoa</taxon>
        <taxon>Chordata</taxon>
        <taxon>Craniata</taxon>
        <taxon>Vertebrata</taxon>
        <taxon>Euteleostomi</taxon>
        <taxon>Archelosauria</taxon>
        <taxon>Archosauria</taxon>
        <taxon>Dinosauria</taxon>
        <taxon>Saurischia</taxon>
        <taxon>Theropoda</taxon>
        <taxon>Coelurosauria</taxon>
        <taxon>Aves</taxon>
        <taxon>Neognathae</taxon>
        <taxon>Neoaves</taxon>
        <taxon>Gruiformes</taxon>
        <taxon>Gruidae</taxon>
        <taxon>Grus</taxon>
    </lineage>
</organism>
<dbReference type="Pfam" id="PF00078">
    <property type="entry name" value="RVT_1"/>
    <property type="match status" value="1"/>
</dbReference>
<reference evidence="2 3" key="1">
    <citation type="submission" date="2024-06" db="EMBL/GenBank/DDBJ databases">
        <title>The draft genome of Grus japonensis, version 3.</title>
        <authorList>
            <person name="Nabeshima K."/>
            <person name="Suzuki S."/>
            <person name="Onuma M."/>
        </authorList>
    </citation>
    <scope>NUCLEOTIDE SEQUENCE [LARGE SCALE GENOMIC DNA]</scope>
    <source>
        <strain evidence="2 3">451A</strain>
    </source>
</reference>
<evidence type="ECO:0000313" key="3">
    <source>
        <dbReference type="Proteomes" id="UP001623348"/>
    </source>
</evidence>
<protein>
    <submittedName>
        <fullName evidence="2">Mitochondrial enolase superfamily member 1</fullName>
    </submittedName>
</protein>
<keyword evidence="3" id="KW-1185">Reference proteome</keyword>
<dbReference type="EMBL" id="BAAFJT010000003">
    <property type="protein sequence ID" value="GAB0185350.1"/>
    <property type="molecule type" value="Genomic_DNA"/>
</dbReference>
<dbReference type="AlphaFoldDB" id="A0ABC9WIP6"/>
<name>A0ABC9WIP6_GRUJA</name>
<evidence type="ECO:0000259" key="1">
    <source>
        <dbReference type="PROSITE" id="PS50878"/>
    </source>
</evidence>
<dbReference type="InterPro" id="IPR000477">
    <property type="entry name" value="RT_dom"/>
</dbReference>
<dbReference type="SUPFAM" id="SSF56672">
    <property type="entry name" value="DNA/RNA polymerases"/>
    <property type="match status" value="1"/>
</dbReference>
<dbReference type="Proteomes" id="UP001623348">
    <property type="component" value="Unassembled WGS sequence"/>
</dbReference>
<accession>A0ABC9WIP6</accession>
<sequence length="205" mass="23094">MEQIFLETMLRHMENKEVIGDSQHGFTNGKSCLTNLVAFSDGVTVLVDKGRATDVIYLDLGKAFDSILHNFLVSKLERHGFDGWTTQWIRNWLDGHTQRVAVNGLMSKWRPVMSGIPQGSVLGPALFNIFVSDMDSGMECTLSKFADDTELCGAVDTLEGRDAIQRDLDTLDRWACMNHMKFNKAECKVLHMGQGNPKHNYRLGR</sequence>
<dbReference type="PROSITE" id="PS50878">
    <property type="entry name" value="RT_POL"/>
    <property type="match status" value="1"/>
</dbReference>